<feature type="compositionally biased region" description="Polar residues" evidence="6">
    <location>
        <begin position="1542"/>
        <end position="1564"/>
    </location>
</feature>
<reference evidence="8" key="1">
    <citation type="submission" date="2018-02" db="EMBL/GenBank/DDBJ databases">
        <title>Rhizophora mucronata_Transcriptome.</title>
        <authorList>
            <person name="Meera S.P."/>
            <person name="Sreeshan A."/>
            <person name="Augustine A."/>
        </authorList>
    </citation>
    <scope>NUCLEOTIDE SEQUENCE</scope>
    <source>
        <tissue evidence="8">Leaf</tissue>
    </source>
</reference>
<feature type="compositionally biased region" description="Polar residues" evidence="6">
    <location>
        <begin position="1779"/>
        <end position="1788"/>
    </location>
</feature>
<comment type="subcellular location">
    <subcellularLocation>
        <location evidence="1">Nucleus</location>
    </subcellularLocation>
</comment>
<keyword evidence="5" id="KW-0539">Nucleus</keyword>
<sequence length="2172" mass="237747">MGRPEPCVLFSQTFVHPQLDEYVDEVLFAEPVVITACEFLEQNAPSACQIVLLVGATSPPSFALEVFVQCEGETRFRRLCQPFLYSHSSSNVLEVEAIVTNHLVVRGSYRSLSLVIYGNTAEDLGQFNIGLDDSSLTNLVGSAEGKLEDLPLALQSTNQTTKGLLVPLNVLSLPIVASDITAEVKQFLHLILKMLGLPNLEDSVCKVVHTVVKAICSYISSDLYCQVINQKHFKMDVCKSFEGLPNVIREANKELLEVLENDLGDASAELLAECASLEAEADFYSSKELVDMLSQYFCFDKHVTNIGQIHQNKNIILRLSLALLLCSGRESCFQFVNCGGMEQLSSFLSHDKQLSPAIMLLSLGALEQATRHPVGCEGILGWWPREDGNISCSISKGYSNLLKLFLQEPCHDIASLATYLLHRLRLYEVASRFECAVLSLLGARSAVGIVPDTTADMLNTVKSQLKKLLKLLNSSGPIEDPSPVVRAGRSLLLGQSEGIFSYKATRSLIGSSVCCFLNWDFDSHLLVLLRERGFLPLSAALLSSPLLRLDVGAISQSFFDIASTIGDILLSLLMSRSGLIFLLEHPELSAILIDALRGTADTSKEECVPLRYASLLLSKGFVCSPPEVGLIVEIYLRVVNAIDRLLISAPHSEEFLWNLWELCGLSRSDCGRQALLVVGYFPEVISILIEALHSAKESEPLGKNSGASPVNLAILHSAAEIFEVIVTDSTASSLDCWIGHAVELHKALLSSPGSNRKDAPTRLLEWIDAGVVYHKSGAVGILRYSAVLASGGDAHLSSSSILVSDLTDAENIVGDTSTGADVNVMDNLGKIVSEKAFDGVTLRDSAVAQLTTAIRILAFIAENSTIAAALYDEGAITVIYAILVNCSFMLERSSSNYDYLVDEGTECNSTSDLLLERNREQSLVDLLIPSLALLISLLQKLQEAKEQYRNTKLMNSLLRLHREVSPKLATCAADLSSSYPDFALGFGAVSHLIVSALACWPVYGWAPGLFNSLLTNVEAASVLALGPKETCSLLCLLNDLLPEEGVWLWKNRMPLVSALRKLAVGTILGPQKERQVNWYLESSCFEKLHSQLMPHLEKIAKIIQHYAISALLVIEDMLRVFIVRVACLNFENASVLLRPILLCIQANVLVSCPQAHVDAYKVHRYFDFLASILEHPCPRALLLQEGVVPMLLKVLERCLNATDSDGKQISDSKTKSGFTLVSWCLPVFKSISLLCGSLTTLSYPVRHNGPSSTKLSTKDCSSILVYIFNFCQALSVGRELLFCLTAFKDLSSCSEGQSAFINILHHVNSSIEELGLENGQERNRDYNLNIFEWRKQPPLLCCWKKLMESINSNDVLAISAIEAVYALSLGSLCFCLDGKSLNSKAVGAIKFLFGLSDDVDCTDTFSENISCIQGAITLLSSKVTDDYDHLITSHTWAILYQALESAKSLLLLLQTPTDSVSLGDIFRDKSFSLSIKDSSVNHMGDASTEKGDDCLDLGVLGEKFLWECPETLPDRLSQNVAMKRKLSSLDGSGKRSKGDNSVAETTGQNAFSRALGQSTPSSGPSRRDTFRQRKPNTSRPPSMHVDDYVARERSVDANSNVIAVQRLGSTGGRPPSIHVDEFMARQRERQNLMAVVGEPSPEVKNLTSVNDVGKDKVSKSKPLKTDMDDDLQEIDIVFDGDESESDEKLPFPQPDDSILQPIMVEESLARSIVEDTESNVNGNDQFTHMAATLASNVDENTRSDFSSRMSVSCPERPLTRELSVSSDNKYLEQSDESKNVGSIKNPSGFDSASAASTSVFTASVYNNAPSASLQLMDSRMIPQNFYMKNSPHHMPVSRGIYDKRAPVNQPPLPSMPPPSTISPVISQTPDKGPSHSSLVHSDYLATFSNSPASGASSHPVLDSKYSRISVSSPGVSSGPNPPLPPTPPPFSSNPYNIPYLKASTTQTSVYTIGTTELSQTSNSPVIDSRLGNLSASGLGQPSYMPLPLMPPMVVNRPAAIPTAPFASNSTQQQSDNPVILQNHPVQSIHQLQPLQPPLQRPPQPQHLWPSLQGSQQLEGTLSLQNTIQMQVHQLQALQQHHISPMHGHYQGQQQDLAQSRQQQQAERAQLQILNQQQGDASQQQQDFGMSLHEYFKDPKAITALLSNKEELCRLLEQHPKLMQMLQERLGQL</sequence>
<dbReference type="GO" id="GO:0006397">
    <property type="term" value="P:mRNA processing"/>
    <property type="evidence" value="ECO:0007669"/>
    <property type="project" value="UniProtKB-KW"/>
</dbReference>
<dbReference type="EMBL" id="GGEC01038118">
    <property type="protein sequence ID" value="MBX18602.1"/>
    <property type="molecule type" value="Transcribed_RNA"/>
</dbReference>
<name>A0A2P2LKV9_RHIMU</name>
<proteinExistence type="inferred from homology"/>
<feature type="region of interest" description="Disordered" evidence="6">
    <location>
        <begin position="1909"/>
        <end position="1937"/>
    </location>
</feature>
<feature type="compositionally biased region" description="Low complexity" evidence="6">
    <location>
        <begin position="1909"/>
        <end position="1918"/>
    </location>
</feature>
<feature type="domain" description="Virilizer N-terminal" evidence="7">
    <location>
        <begin position="8"/>
        <end position="121"/>
    </location>
</feature>
<evidence type="ECO:0000256" key="4">
    <source>
        <dbReference type="ARBA" id="ARBA00023187"/>
    </source>
</evidence>
<feature type="region of interest" description="Disordered" evidence="6">
    <location>
        <begin position="1745"/>
        <end position="1788"/>
    </location>
</feature>
<dbReference type="PANTHER" id="PTHR23185">
    <property type="entry name" value="PROTEIN VIRILIZER HOMOLOG"/>
    <property type="match status" value="1"/>
</dbReference>
<evidence type="ECO:0000313" key="8">
    <source>
        <dbReference type="EMBL" id="MBX18602.1"/>
    </source>
</evidence>
<dbReference type="PANTHER" id="PTHR23185:SF0">
    <property type="entry name" value="PROTEIN VIRILIZER HOMOLOG"/>
    <property type="match status" value="1"/>
</dbReference>
<keyword evidence="4" id="KW-0508">mRNA splicing</keyword>
<feature type="compositionally biased region" description="Pro residues" evidence="6">
    <location>
        <begin position="1919"/>
        <end position="1931"/>
    </location>
</feature>
<dbReference type="GO" id="GO:0003723">
    <property type="term" value="F:RNA binding"/>
    <property type="evidence" value="ECO:0007669"/>
    <property type="project" value="TreeGrafter"/>
</dbReference>
<dbReference type="Pfam" id="PF15912">
    <property type="entry name" value="VIR_N"/>
    <property type="match status" value="1"/>
</dbReference>
<accession>A0A2P2LKV9</accession>
<dbReference type="InterPro" id="IPR026736">
    <property type="entry name" value="Virilizer"/>
</dbReference>
<keyword evidence="3" id="KW-0507">mRNA processing</keyword>
<protein>
    <submittedName>
        <fullName evidence="8">Uncharacterized protein LOC105635805 isoform X1</fullName>
    </submittedName>
</protein>
<dbReference type="GO" id="GO:0036396">
    <property type="term" value="C:RNA N6-methyladenosine methyltransferase complex"/>
    <property type="evidence" value="ECO:0007669"/>
    <property type="project" value="TreeGrafter"/>
</dbReference>
<evidence type="ECO:0000256" key="6">
    <source>
        <dbReference type="SAM" id="MobiDB-lite"/>
    </source>
</evidence>
<evidence type="ECO:0000256" key="3">
    <source>
        <dbReference type="ARBA" id="ARBA00022664"/>
    </source>
</evidence>
<evidence type="ECO:0000256" key="2">
    <source>
        <dbReference type="ARBA" id="ARBA00008371"/>
    </source>
</evidence>
<evidence type="ECO:0000256" key="5">
    <source>
        <dbReference type="ARBA" id="ARBA00023242"/>
    </source>
</evidence>
<dbReference type="InterPro" id="IPR031801">
    <property type="entry name" value="VIR_N"/>
</dbReference>
<evidence type="ECO:0000256" key="1">
    <source>
        <dbReference type="ARBA" id="ARBA00004123"/>
    </source>
</evidence>
<dbReference type="GO" id="GO:0005634">
    <property type="term" value="C:nucleus"/>
    <property type="evidence" value="ECO:0007669"/>
    <property type="project" value="UniProtKB-SubCell"/>
</dbReference>
<dbReference type="GO" id="GO:0008380">
    <property type="term" value="P:RNA splicing"/>
    <property type="evidence" value="ECO:0007669"/>
    <property type="project" value="UniProtKB-KW"/>
</dbReference>
<feature type="region of interest" description="Disordered" evidence="6">
    <location>
        <begin position="2086"/>
        <end position="2107"/>
    </location>
</feature>
<feature type="compositionally biased region" description="Low complexity" evidence="6">
    <location>
        <begin position="2090"/>
        <end position="2107"/>
    </location>
</feature>
<feature type="region of interest" description="Disordered" evidence="6">
    <location>
        <begin position="1836"/>
        <end position="1877"/>
    </location>
</feature>
<evidence type="ECO:0000259" key="7">
    <source>
        <dbReference type="Pfam" id="PF15912"/>
    </source>
</evidence>
<feature type="compositionally biased region" description="Basic and acidic residues" evidence="6">
    <location>
        <begin position="1769"/>
        <end position="1778"/>
    </location>
</feature>
<feature type="compositionally biased region" description="Pro residues" evidence="6">
    <location>
        <begin position="1848"/>
        <end position="1860"/>
    </location>
</feature>
<comment type="similarity">
    <text evidence="2">Belongs to the vir family.</text>
</comment>
<organism evidence="8">
    <name type="scientific">Rhizophora mucronata</name>
    <name type="common">Asiatic mangrove</name>
    <dbReference type="NCBI Taxonomy" id="61149"/>
    <lineage>
        <taxon>Eukaryota</taxon>
        <taxon>Viridiplantae</taxon>
        <taxon>Streptophyta</taxon>
        <taxon>Embryophyta</taxon>
        <taxon>Tracheophyta</taxon>
        <taxon>Spermatophyta</taxon>
        <taxon>Magnoliopsida</taxon>
        <taxon>eudicotyledons</taxon>
        <taxon>Gunneridae</taxon>
        <taxon>Pentapetalae</taxon>
        <taxon>rosids</taxon>
        <taxon>fabids</taxon>
        <taxon>Malpighiales</taxon>
        <taxon>Rhizophoraceae</taxon>
        <taxon>Rhizophora</taxon>
    </lineage>
</organism>
<feature type="region of interest" description="Disordered" evidence="6">
    <location>
        <begin position="1526"/>
        <end position="1587"/>
    </location>
</feature>